<gene>
    <name evidence="5" type="ORF">SAMN02910314_00785</name>
</gene>
<evidence type="ECO:0000313" key="5">
    <source>
        <dbReference type="EMBL" id="SEO64735.1"/>
    </source>
</evidence>
<dbReference type="Pfam" id="PF18885">
    <property type="entry name" value="DUF5648"/>
    <property type="match status" value="1"/>
</dbReference>
<reference evidence="6" key="1">
    <citation type="submission" date="2016-10" db="EMBL/GenBank/DDBJ databases">
        <authorList>
            <person name="Varghese N."/>
        </authorList>
    </citation>
    <scope>NUCLEOTIDE SEQUENCE [LARGE SCALE GENOMIC DNA]</scope>
    <source>
        <strain evidence="6">DSM 21843</strain>
    </source>
</reference>
<evidence type="ECO:0000256" key="2">
    <source>
        <dbReference type="SAM" id="MobiDB-lite"/>
    </source>
</evidence>
<comment type="subcellular location">
    <subcellularLocation>
        <location evidence="1">Cell envelope</location>
    </subcellularLocation>
</comment>
<dbReference type="OrthoDB" id="3178224at2"/>
<feature type="region of interest" description="Disordered" evidence="2">
    <location>
        <begin position="337"/>
        <end position="362"/>
    </location>
</feature>
<dbReference type="InterPro" id="IPR013378">
    <property type="entry name" value="InlB-like_B-rpt"/>
</dbReference>
<dbReference type="InterPro" id="IPR042229">
    <property type="entry name" value="Listeria/Bacterioides_rpt_sf"/>
</dbReference>
<dbReference type="InterPro" id="IPR043708">
    <property type="entry name" value="DUF5648"/>
</dbReference>
<keyword evidence="3" id="KW-0732">Signal</keyword>
<evidence type="ECO:0000256" key="1">
    <source>
        <dbReference type="ARBA" id="ARBA00004196"/>
    </source>
</evidence>
<evidence type="ECO:0000259" key="4">
    <source>
        <dbReference type="Pfam" id="PF18885"/>
    </source>
</evidence>
<protein>
    <submittedName>
        <fullName evidence="5">Listeria/Bacterioides repeat-containing protein</fullName>
    </submittedName>
</protein>
<dbReference type="GO" id="GO:0030313">
    <property type="term" value="C:cell envelope"/>
    <property type="evidence" value="ECO:0007669"/>
    <property type="project" value="UniProtKB-SubCell"/>
</dbReference>
<dbReference type="Proteomes" id="UP000182975">
    <property type="component" value="Unassembled WGS sequence"/>
</dbReference>
<dbReference type="Pfam" id="PF09479">
    <property type="entry name" value="Flg_new"/>
    <property type="match status" value="4"/>
</dbReference>
<organism evidence="5 6">
    <name type="scientific">Denitrobacterium detoxificans</name>
    <dbReference type="NCBI Taxonomy" id="79604"/>
    <lineage>
        <taxon>Bacteria</taxon>
        <taxon>Bacillati</taxon>
        <taxon>Actinomycetota</taxon>
        <taxon>Coriobacteriia</taxon>
        <taxon>Eggerthellales</taxon>
        <taxon>Eggerthellaceae</taxon>
        <taxon>Denitrobacterium</taxon>
    </lineage>
</organism>
<keyword evidence="6" id="KW-1185">Reference proteome</keyword>
<accession>A0A1H8RE77</accession>
<dbReference type="RefSeq" id="WP_082867820.1">
    <property type="nucleotide sequence ID" value="NZ_CP011402.1"/>
</dbReference>
<name>A0A1H8RE77_9ACTN</name>
<feature type="chain" id="PRO_5010361050" evidence="3">
    <location>
        <begin position="25"/>
        <end position="1564"/>
    </location>
</feature>
<feature type="domain" description="DUF5648" evidence="4">
    <location>
        <begin position="1434"/>
        <end position="1563"/>
    </location>
</feature>
<dbReference type="NCBIfam" id="TIGR02543">
    <property type="entry name" value="List_Bact_rpt"/>
    <property type="match status" value="2"/>
</dbReference>
<dbReference type="Gene3D" id="2.60.40.4270">
    <property type="entry name" value="Listeria-Bacteroides repeat domain"/>
    <property type="match status" value="4"/>
</dbReference>
<feature type="compositionally biased region" description="Low complexity" evidence="2">
    <location>
        <begin position="342"/>
        <end position="362"/>
    </location>
</feature>
<evidence type="ECO:0000313" key="6">
    <source>
        <dbReference type="Proteomes" id="UP000182975"/>
    </source>
</evidence>
<sequence>MKKRLRAFICVLCVLALTVTPTFAAWGDNVSYGEMRATSQQYTDGSNTQIKSFTLNDTFNYETLGSDSGKTTLTLSTNNLQDIVKTKLMPQWSGIAASVFRDQATQLVDLYGEEPIGENMSQIGFDAYFNMNRGETKYKDEVWSTYSLKSKLEQTTGSHAGKRGYDQLSVSGVKRISKLNDARNLMAQSLYDCQNTTGALSVQEFLDADEAGETRLEGLDSDDAMPGFANVVTAVNCKGSSANFDYVSFGIVFYDFQPVPVAATGLQYVSGPTPTGDVVPGAANNSVITNGSAQDILHSAVLGDSVTQTTTTNLSGLASFELSENIGAGIGLSQTESSSETSFWSDDTFGSGSSTSTSSESMSMGLDWGTAWKMGGALGAEQGHSESKEVSKAVETTISLPAHTGTTVEQETSTTTYAQTYQQPAVLSYKVAIYAMSGDFYSSSAFGGIGGINTSDYDKQSMVIKFDTNDSEKPSYGCAATDDLYCRVTNNNQVDSYDISNDRTYTTHSTAWGWEKSEEIHWGNVAETARDYYGVDVPALSKQNFFYESPGKVESKTDKTTSHVASTYPLYNLASVKTPKANYVLYDKNMLDLDSITVEGYNRYSVPFYGFTSDWGEWQLCDEKGAVYSNKTLASESAAGKFLYDSETRTLAPKSNAESQSIYIRWVIKDGVTQVTNESPNGQDLTNLNNVPTNDNPALTPVVRIDIVNTGLDNPHISASGGYAGFYRTPINLNDTMNYVVTNKTGKKIDTQVRWESYELESEGIVVNEGTGDVQFTQPGVYHVRPFVVNNDGDQVVPLTSDGDYDWLTVTATEHNLTHYDAKAPTDCTGGDAYGWIEHYRCSDCGKYFLDAEGSVEAAEDDVIIPPTGHNWGEWTPSNDPGVEKRVCKNNANHVEYRNVYTVTFDMNEPDNAPAAAQGQPDAQTFTSDATASVKVPTAPTLTGYTFEGWCTDEEGNNPYDFSEPVSASMTLYAKWAPVKYTIATMAVVNKTAPDADGGTQQVITPATGSYIYFGDPATDEQYLDDENYLYFYTEAAYGETVEMTVSPAAKFGMSEIWAIPVLAVSDTDASVGEAFEPEQVSDNVYKVTMPASDLAVMGGFVQERIDVTYNAGTLSGNPNVGLPSDEEIQCGHAIDGLDGKTPTLSGDLANTTEFAGWFTDEELTKPCLSNTAITADTTLYAKWVDKINPPTLRTVTYTLVYSPTVDIAPDVASYSIEDGTTAYNPTEDVYALADDSTQAQYTLLEGDKSCWFKGDGTTTPDFSNAESFDFDTAVSENTYLYAQVVPRTYTVTYYDGNTQLGTQEVEYGTHISQSDADAKAPHKDGQALAGWTTNGTLWAFGEDSVTSNLALYANWDYEVTFNANGHGTAPDTQVVKYGEKATKPNDPTAEGYDFGGWFTDAACTQAYNFDDEVTEGVTLYAKWTETNPTSVAMHRLYNPNGGEHFYTASDEERDGLVKLGWQYEGTGWTAPITSNTPVHRLYNPNGGDHHYTMSAEERDWLVSLGWKYEGIGWYSDDAKTVKLYREYNPNAQSGSHNYTTSLEEHKNLVKLGWHDEGTAWYGL</sequence>
<evidence type="ECO:0000256" key="3">
    <source>
        <dbReference type="SAM" id="SignalP"/>
    </source>
</evidence>
<dbReference type="EMBL" id="FOEC01000003">
    <property type="protein sequence ID" value="SEO64735.1"/>
    <property type="molecule type" value="Genomic_DNA"/>
</dbReference>
<proteinExistence type="predicted"/>
<feature type="signal peptide" evidence="3">
    <location>
        <begin position="1"/>
        <end position="24"/>
    </location>
</feature>